<feature type="compositionally biased region" description="Polar residues" evidence="7">
    <location>
        <begin position="345"/>
        <end position="356"/>
    </location>
</feature>
<evidence type="ECO:0000256" key="2">
    <source>
        <dbReference type="ARBA" id="ARBA00022603"/>
    </source>
</evidence>
<dbReference type="OrthoDB" id="514248at2759"/>
<keyword evidence="3 5" id="KW-0808">Transferase</keyword>
<dbReference type="CDD" id="cd02440">
    <property type="entry name" value="AdoMet_MTases"/>
    <property type="match status" value="1"/>
</dbReference>
<dbReference type="PANTHER" id="PTHR13393">
    <property type="entry name" value="SAM-DEPENDENT METHYLTRANSFERASE"/>
    <property type="match status" value="1"/>
</dbReference>
<feature type="region of interest" description="Disordered" evidence="7">
    <location>
        <begin position="333"/>
        <end position="373"/>
    </location>
</feature>
<dbReference type="GO" id="GO:0070475">
    <property type="term" value="P:rRNA base methylation"/>
    <property type="evidence" value="ECO:0007669"/>
    <property type="project" value="TreeGrafter"/>
</dbReference>
<feature type="binding site" evidence="6">
    <location>
        <position position="81"/>
    </location>
    <ligand>
        <name>S-adenosyl-L-methionine</name>
        <dbReference type="ChEBI" id="CHEBI:59789"/>
    </ligand>
</feature>
<evidence type="ECO:0000313" key="8">
    <source>
        <dbReference type="EMBL" id="CAH0552197.1"/>
    </source>
</evidence>
<protein>
    <recommendedName>
        <fullName evidence="5">U6 small nuclear RNA (adenine-(43)-N(6))-methyltransferase</fullName>
        <ecNumber evidence="5">2.1.1.-</ecNumber>
    </recommendedName>
</protein>
<evidence type="ECO:0000256" key="4">
    <source>
        <dbReference type="ARBA" id="ARBA00022691"/>
    </source>
</evidence>
<dbReference type="GO" id="GO:0005634">
    <property type="term" value="C:nucleus"/>
    <property type="evidence" value="ECO:0007669"/>
    <property type="project" value="TreeGrafter"/>
</dbReference>
<evidence type="ECO:0000256" key="1">
    <source>
        <dbReference type="ARBA" id="ARBA00005878"/>
    </source>
</evidence>
<dbReference type="Proteomes" id="UP001154078">
    <property type="component" value="Chromosome 2"/>
</dbReference>
<dbReference type="PANTHER" id="PTHR13393:SF0">
    <property type="entry name" value="RNA N6-ADENOSINE-METHYLTRANSFERASE METTL16"/>
    <property type="match status" value="1"/>
</dbReference>
<evidence type="ECO:0000256" key="3">
    <source>
        <dbReference type="ARBA" id="ARBA00022679"/>
    </source>
</evidence>
<dbReference type="SUPFAM" id="SSF53335">
    <property type="entry name" value="S-adenosyl-L-methionine-dependent methyltransferases"/>
    <property type="match status" value="1"/>
</dbReference>
<dbReference type="Pfam" id="PF05971">
    <property type="entry name" value="Methyltransf_10"/>
    <property type="match status" value="1"/>
</dbReference>
<dbReference type="InterPro" id="IPR010286">
    <property type="entry name" value="METTL16/RlmF"/>
</dbReference>
<evidence type="ECO:0000256" key="7">
    <source>
        <dbReference type="SAM" id="MobiDB-lite"/>
    </source>
</evidence>
<feature type="compositionally biased region" description="Basic and acidic residues" evidence="7">
    <location>
        <begin position="361"/>
        <end position="370"/>
    </location>
</feature>
<keyword evidence="9" id="KW-1185">Reference proteome</keyword>
<evidence type="ECO:0000313" key="9">
    <source>
        <dbReference type="Proteomes" id="UP001154078"/>
    </source>
</evidence>
<gene>
    <name evidence="8" type="ORF">MELIAE_LOCUS4626</name>
</gene>
<dbReference type="InterPro" id="IPR029063">
    <property type="entry name" value="SAM-dependent_MTases_sf"/>
</dbReference>
<evidence type="ECO:0000256" key="5">
    <source>
        <dbReference type="PIRNR" id="PIRNR037350"/>
    </source>
</evidence>
<keyword evidence="2 5" id="KW-0489">Methyltransferase</keyword>
<accession>A0A9P0B095</accession>
<feature type="binding site" evidence="6">
    <location>
        <position position="107"/>
    </location>
    <ligand>
        <name>S-adenosyl-L-methionine</name>
        <dbReference type="ChEBI" id="CHEBI:59789"/>
    </ligand>
</feature>
<dbReference type="EMBL" id="OV121133">
    <property type="protein sequence ID" value="CAH0552197.1"/>
    <property type="molecule type" value="Genomic_DNA"/>
</dbReference>
<proteinExistence type="inferred from homology"/>
<feature type="binding site" evidence="6">
    <location>
        <position position="130"/>
    </location>
    <ligand>
        <name>S-adenosyl-L-methionine</name>
        <dbReference type="ChEBI" id="CHEBI:59789"/>
    </ligand>
</feature>
<dbReference type="AlphaFoldDB" id="A0A9P0B095"/>
<sequence length="435" mass="50456">MSMNKFMHPRNIYKSPPDFKQLAVDFPEFRNFVQLDISGKVSLDFKNVESLRALTCTLLKKDFGLDVSIPLTKLIPTIPLRLNYILWIEDLLEVFGIKDPVRGVDIGTGASCVYPLLGAKKNGWKFSATEIDSESVKIALENVKRNSLDNLIDVLEVKDDGLIINLVQDSEYDFCMCNPPFFSNKEELHPFFKARTKNRPHPKNAFVASDNEVIASGGEVDFITKLINESKQLKNKETEFCQGNTTRWGLAWTYEEINLRKAVDPVKIKSNKSKPPVTHSIPIENMDETHLNKVTDELMKMFKNLKFLCEEVSRNKQNLRYFVSAFSNTWSNQRRKRREEKRLNNSDSSMEENQNNNDEETSQKRPREPLEGTLMKRLRLSSNESDMSEVFFKFVLSVKQEKESVVLELNCQPETENRDHLYQILQYIKNNFKMQ</sequence>
<comment type="similarity">
    <text evidence="1 5">Belongs to the methyltransferase superfamily. METTL16/RlmF family.</text>
</comment>
<dbReference type="EC" id="2.1.1.-" evidence="5"/>
<dbReference type="Gene3D" id="3.40.50.150">
    <property type="entry name" value="Vaccinia Virus protein VP39"/>
    <property type="match status" value="1"/>
</dbReference>
<feature type="binding site" evidence="6">
    <location>
        <position position="178"/>
    </location>
    <ligand>
        <name>S-adenosyl-L-methionine</name>
        <dbReference type="ChEBI" id="CHEBI:59789"/>
    </ligand>
</feature>
<name>A0A9P0B095_BRAAE</name>
<dbReference type="InterPro" id="IPR017182">
    <property type="entry name" value="METTL16/PsiM"/>
</dbReference>
<keyword evidence="4 6" id="KW-0949">S-adenosyl-L-methionine</keyword>
<evidence type="ECO:0000256" key="6">
    <source>
        <dbReference type="PIRSR" id="PIRSR037350-1"/>
    </source>
</evidence>
<dbReference type="PIRSF" id="PIRSF037350">
    <property type="entry name" value="Mtase_ZK1128_prd"/>
    <property type="match status" value="1"/>
</dbReference>
<organism evidence="8 9">
    <name type="scientific">Brassicogethes aeneus</name>
    <name type="common">Rape pollen beetle</name>
    <name type="synonym">Meligethes aeneus</name>
    <dbReference type="NCBI Taxonomy" id="1431903"/>
    <lineage>
        <taxon>Eukaryota</taxon>
        <taxon>Metazoa</taxon>
        <taxon>Ecdysozoa</taxon>
        <taxon>Arthropoda</taxon>
        <taxon>Hexapoda</taxon>
        <taxon>Insecta</taxon>
        <taxon>Pterygota</taxon>
        <taxon>Neoptera</taxon>
        <taxon>Endopterygota</taxon>
        <taxon>Coleoptera</taxon>
        <taxon>Polyphaga</taxon>
        <taxon>Cucujiformia</taxon>
        <taxon>Nitidulidae</taxon>
        <taxon>Meligethinae</taxon>
        <taxon>Brassicogethes</taxon>
    </lineage>
</organism>
<reference evidence="8" key="1">
    <citation type="submission" date="2021-12" db="EMBL/GenBank/DDBJ databases">
        <authorList>
            <person name="King R."/>
        </authorList>
    </citation>
    <scope>NUCLEOTIDE SEQUENCE</scope>
</reference>
<dbReference type="GO" id="GO:0008168">
    <property type="term" value="F:methyltransferase activity"/>
    <property type="evidence" value="ECO:0007669"/>
    <property type="project" value="UniProtKB-UniRule"/>
</dbReference>